<feature type="compositionally biased region" description="Polar residues" evidence="1">
    <location>
        <begin position="121"/>
        <end position="131"/>
    </location>
</feature>
<feature type="transmembrane region" description="Helical" evidence="2">
    <location>
        <begin position="42"/>
        <end position="63"/>
    </location>
</feature>
<feature type="compositionally biased region" description="Polar residues" evidence="1">
    <location>
        <begin position="164"/>
        <end position="212"/>
    </location>
</feature>
<keyword evidence="2" id="KW-0812">Transmembrane</keyword>
<evidence type="ECO:0008006" key="5">
    <source>
        <dbReference type="Google" id="ProtNLM"/>
    </source>
</evidence>
<keyword evidence="2" id="KW-1133">Transmembrane helix</keyword>
<comment type="caution">
    <text evidence="3">The sequence shown here is derived from an EMBL/GenBank/DDBJ whole genome shotgun (WGS) entry which is preliminary data.</text>
</comment>
<proteinExistence type="predicted"/>
<feature type="compositionally biased region" description="Low complexity" evidence="1">
    <location>
        <begin position="139"/>
        <end position="163"/>
    </location>
</feature>
<dbReference type="EMBL" id="JBHMEX010000043">
    <property type="protein sequence ID" value="MFB9064905.1"/>
    <property type="molecule type" value="Genomic_DNA"/>
</dbReference>
<gene>
    <name evidence="3" type="ORF">ACFFUQ_12835</name>
</gene>
<name>A0ABV5FMZ2_9FLAO</name>
<evidence type="ECO:0000256" key="1">
    <source>
        <dbReference type="SAM" id="MobiDB-lite"/>
    </source>
</evidence>
<protein>
    <recommendedName>
        <fullName evidence="5">Outer membrane protein beta-barrel domain-containing protein</fullName>
    </recommendedName>
</protein>
<accession>A0ABV5FMZ2</accession>
<sequence>MKKEKIEDIFSSIENFSSVPPPELWAKIEEKLDKPKKKKGTAIWWSLAASLLIGLAITSGLYFNSNEDDLLKNNNVVIDIQENNSKSNTTPSTIFTNPLDSTLTIAEPNNSRSNEKRNNNQVSTKTATPSINKKEKSSLKLNNEAIAISKPSTESSTKTTSSERNSIGIDNSINKNKNEKIASNSKNNIDLSTKEGANTSLSKQNNTEIDNNFNRNKNEEIALNNNTQSSSQNNNNSATYKQNATELNGSLKTDRNKGISVNVSSEKNLIVFNDSLNKAKIALELQQLENRLNNKEDKDEPKTEKVLLEEKWSVGLYAGIVNSQSSGNKKALGNSIESKQNSGYGIKTNYKLNKKWAVSSGLKINELGQSVANVSYYNKQQNTLSTAIINDFFISSPNVEYISTNKNYVFSSDNSNQKVQNSSNNLTGNISQQLQYLEMPLEVSYSILSTKKTAIMLNTGGFVGKLISNEIFLDGNSIGENLDVNNFVYGSKLSSTLQYEVLKQTRLFVEPGLNYYVNPLKTQSFNQFQWGLNFGVNFGF</sequence>
<dbReference type="Proteomes" id="UP001589589">
    <property type="component" value="Unassembled WGS sequence"/>
</dbReference>
<evidence type="ECO:0000256" key="2">
    <source>
        <dbReference type="SAM" id="Phobius"/>
    </source>
</evidence>
<feature type="compositionally biased region" description="Polar residues" evidence="1">
    <location>
        <begin position="84"/>
        <end position="108"/>
    </location>
</feature>
<keyword evidence="2" id="KW-0472">Membrane</keyword>
<keyword evidence="4" id="KW-1185">Reference proteome</keyword>
<dbReference type="RefSeq" id="WP_290261774.1">
    <property type="nucleotide sequence ID" value="NZ_JAUFQQ010000003.1"/>
</dbReference>
<organism evidence="3 4">
    <name type="scientific">Flavobacterium branchiarum</name>
    <dbReference type="NCBI Taxonomy" id="1114870"/>
    <lineage>
        <taxon>Bacteria</taxon>
        <taxon>Pseudomonadati</taxon>
        <taxon>Bacteroidota</taxon>
        <taxon>Flavobacteriia</taxon>
        <taxon>Flavobacteriales</taxon>
        <taxon>Flavobacteriaceae</taxon>
        <taxon>Flavobacterium</taxon>
    </lineage>
</organism>
<evidence type="ECO:0000313" key="3">
    <source>
        <dbReference type="EMBL" id="MFB9064905.1"/>
    </source>
</evidence>
<feature type="region of interest" description="Disordered" evidence="1">
    <location>
        <begin position="84"/>
        <end position="212"/>
    </location>
</feature>
<reference evidence="3 4" key="1">
    <citation type="submission" date="2024-09" db="EMBL/GenBank/DDBJ databases">
        <authorList>
            <person name="Sun Q."/>
            <person name="Mori K."/>
        </authorList>
    </citation>
    <scope>NUCLEOTIDE SEQUENCE [LARGE SCALE GENOMIC DNA]</scope>
    <source>
        <strain evidence="3 4">CECT 7908</strain>
    </source>
</reference>
<evidence type="ECO:0000313" key="4">
    <source>
        <dbReference type="Proteomes" id="UP001589589"/>
    </source>
</evidence>